<dbReference type="AlphaFoldDB" id="A0AAX4J8K1"/>
<sequence>MILTLNFINCAHFNTDESIIRSYYGNEDIKYISIISNKEKKYKPYFELEKDVEDINQPLWYEIVKEVPQEISTCEYISVSLPYLSIDIEKYILECRKKIEEYENKMKTWSSQLNETDINIEKPDEYVLNRYKNNTEETIKIIYDLRNEQLPQITVEIGALNGPIEIKNLLLEFINLIYSFLLIYNMEKEILIPHSSNEYRIKICNYNIEIFSLFKHIPLIETLEIMKKKLELYEYTNINIWWEIIKIFDSLKAKLDILLIKSDEVVRLLKLRSDFLQ</sequence>
<evidence type="ECO:0000256" key="1">
    <source>
        <dbReference type="SAM" id="Coils"/>
    </source>
</evidence>
<proteinExistence type="predicted"/>
<gene>
    <name evidence="2" type="ORF">VNE69_01200</name>
</gene>
<protein>
    <submittedName>
        <fullName evidence="2">Uncharacterized protein</fullName>
    </submittedName>
</protein>
<reference evidence="2" key="1">
    <citation type="journal article" date="2024" name="BMC Genomics">
        <title>Functional annotation of a divergent genome using sequence and structure-based similarity.</title>
        <authorList>
            <person name="Svedberg D."/>
            <person name="Winiger R.R."/>
            <person name="Berg A."/>
            <person name="Sharma H."/>
            <person name="Tellgren-Roth C."/>
            <person name="Debrunner-Vossbrinck B.A."/>
            <person name="Vossbrinck C.R."/>
            <person name="Barandun J."/>
        </authorList>
    </citation>
    <scope>NUCLEOTIDE SEQUENCE</scope>
    <source>
        <strain evidence="2">Illinois isolate</strain>
    </source>
</reference>
<keyword evidence="3" id="KW-1185">Reference proteome</keyword>
<evidence type="ECO:0000313" key="3">
    <source>
        <dbReference type="Proteomes" id="UP001334084"/>
    </source>
</evidence>
<dbReference type="GeneID" id="90540064"/>
<dbReference type="KEGG" id="vnx:VNE69_01200"/>
<evidence type="ECO:0000313" key="2">
    <source>
        <dbReference type="EMBL" id="WUR02261.1"/>
    </source>
</evidence>
<accession>A0AAX4J8K1</accession>
<dbReference type="Proteomes" id="UP001334084">
    <property type="component" value="Chromosome 1"/>
</dbReference>
<dbReference type="RefSeq" id="XP_065328406.1">
    <property type="nucleotide sequence ID" value="XM_065472334.1"/>
</dbReference>
<name>A0AAX4J8K1_9MICR</name>
<organism evidence="2 3">
    <name type="scientific">Vairimorpha necatrix</name>
    <dbReference type="NCBI Taxonomy" id="6039"/>
    <lineage>
        <taxon>Eukaryota</taxon>
        <taxon>Fungi</taxon>
        <taxon>Fungi incertae sedis</taxon>
        <taxon>Microsporidia</taxon>
        <taxon>Nosematidae</taxon>
        <taxon>Vairimorpha</taxon>
    </lineage>
</organism>
<keyword evidence="1" id="KW-0175">Coiled coil</keyword>
<dbReference type="EMBL" id="CP142726">
    <property type="protein sequence ID" value="WUR02261.1"/>
    <property type="molecule type" value="Genomic_DNA"/>
</dbReference>
<feature type="coiled-coil region" evidence="1">
    <location>
        <begin position="92"/>
        <end position="119"/>
    </location>
</feature>